<dbReference type="InterPro" id="IPR036412">
    <property type="entry name" value="HAD-like_sf"/>
</dbReference>
<sequence>MVRAVIFDMDGLMFDTERLYDQAIEQAGNELGYSGIADLSRDMIGVRETDCVPLYQKRFGSGFSYPLFAARRQEIIDEFIRKNGVPVKPGLFELLRYLKQGGFRLAVATATSRRRASGYLEQTGAAGYFDRMIFGDMVEQCKPSPEIYLKAAEALGAAAEDCIALEDSPCGIQAACAAGMKAVMIPDLIEPDAALRKLCWSCEPSLTDVIKLVGETRSEEGAV</sequence>
<dbReference type="InterPro" id="IPR023214">
    <property type="entry name" value="HAD_sf"/>
</dbReference>
<dbReference type="InterPro" id="IPR006439">
    <property type="entry name" value="HAD-SF_hydro_IA"/>
</dbReference>
<reference evidence="2 4" key="2">
    <citation type="submission" date="2020-08" db="EMBL/GenBank/DDBJ databases">
        <title>The isolate Caproiciproducens sp. 7D4C2 produces n-caproate at mildly acidic conditions from hexoses: genome and rBOX comparison with related strains and chain-elongating bacteria.</title>
        <authorList>
            <person name="Esquivel-Elizondo S."/>
            <person name="Bagci C."/>
            <person name="Temovska M."/>
            <person name="Jeon B.S."/>
            <person name="Bessarab I."/>
            <person name="Williams R.B.H."/>
            <person name="Huson D.H."/>
            <person name="Angenent L.T."/>
        </authorList>
    </citation>
    <scope>NUCLEOTIDE SEQUENCE [LARGE SCALE GENOMIC DNA]</scope>
    <source>
        <strain evidence="2 4">7D4C2</strain>
    </source>
</reference>
<evidence type="ECO:0000313" key="2">
    <source>
        <dbReference type="EMBL" id="QNK40314.1"/>
    </source>
</evidence>
<dbReference type="RefSeq" id="WP_066645918.1">
    <property type="nucleotide sequence ID" value="NZ_CP060286.1"/>
</dbReference>
<name>A0A6N8I4U4_9FIRM</name>
<dbReference type="Gene3D" id="3.40.50.1000">
    <property type="entry name" value="HAD superfamily/HAD-like"/>
    <property type="match status" value="1"/>
</dbReference>
<evidence type="ECO:0000313" key="1">
    <source>
        <dbReference type="EMBL" id="MVB12787.1"/>
    </source>
</evidence>
<keyword evidence="3" id="KW-1185">Reference proteome</keyword>
<dbReference type="OrthoDB" id="9797743at2"/>
<evidence type="ECO:0000313" key="4">
    <source>
        <dbReference type="Proteomes" id="UP000515909"/>
    </source>
</evidence>
<dbReference type="EC" id="3.1.3.-" evidence="1"/>
<dbReference type="NCBIfam" id="TIGR01509">
    <property type="entry name" value="HAD-SF-IA-v3"/>
    <property type="match status" value="1"/>
</dbReference>
<dbReference type="Proteomes" id="UP000515909">
    <property type="component" value="Chromosome"/>
</dbReference>
<dbReference type="PRINTS" id="PR00413">
    <property type="entry name" value="HADHALOGNASE"/>
</dbReference>
<keyword evidence="1" id="KW-0378">Hydrolase</keyword>
<dbReference type="EMBL" id="CP060286">
    <property type="protein sequence ID" value="QNK40314.1"/>
    <property type="molecule type" value="Genomic_DNA"/>
</dbReference>
<evidence type="ECO:0000313" key="3">
    <source>
        <dbReference type="Proteomes" id="UP000469440"/>
    </source>
</evidence>
<accession>A0A6N8I4U4</accession>
<gene>
    <name evidence="1" type="ORF">CAFE_35320</name>
    <name evidence="2" type="ORF">HCR03_16835</name>
</gene>
<dbReference type="PANTHER" id="PTHR18901:SF38">
    <property type="entry name" value="PSEUDOURIDINE-5'-PHOSPHATASE"/>
    <property type="match status" value="1"/>
</dbReference>
<dbReference type="PANTHER" id="PTHR18901">
    <property type="entry name" value="2-DEOXYGLUCOSE-6-PHOSPHATE PHOSPHATASE 2"/>
    <property type="match status" value="1"/>
</dbReference>
<dbReference type="GO" id="GO:0016787">
    <property type="term" value="F:hydrolase activity"/>
    <property type="evidence" value="ECO:0007669"/>
    <property type="project" value="UniProtKB-KW"/>
</dbReference>
<dbReference type="SFLD" id="SFLDG01129">
    <property type="entry name" value="C1.5:_HAD__Beta-PGM__Phosphata"/>
    <property type="match status" value="1"/>
</dbReference>
<reference evidence="1 3" key="1">
    <citation type="submission" date="2019-09" db="EMBL/GenBank/DDBJ databases">
        <title>Genome sequence of Clostridium sp. EA1.</title>
        <authorList>
            <person name="Poehlein A."/>
            <person name="Bengelsdorf F.R."/>
            <person name="Daniel R."/>
        </authorList>
    </citation>
    <scope>NUCLEOTIDE SEQUENCE [LARGE SCALE GENOMIC DNA]</scope>
    <source>
        <strain evidence="1 3">EA1</strain>
    </source>
</reference>
<dbReference type="InterPro" id="IPR041492">
    <property type="entry name" value="HAD_2"/>
</dbReference>
<dbReference type="AlphaFoldDB" id="A0A6N8I4U4"/>
<dbReference type="SUPFAM" id="SSF56784">
    <property type="entry name" value="HAD-like"/>
    <property type="match status" value="1"/>
</dbReference>
<dbReference type="Proteomes" id="UP000469440">
    <property type="component" value="Unassembled WGS sequence"/>
</dbReference>
<proteinExistence type="predicted"/>
<dbReference type="InterPro" id="IPR023198">
    <property type="entry name" value="PGP-like_dom2"/>
</dbReference>
<dbReference type="EMBL" id="VWXL01000103">
    <property type="protein sequence ID" value="MVB12787.1"/>
    <property type="molecule type" value="Genomic_DNA"/>
</dbReference>
<dbReference type="KEGG" id="cfem:HCR03_16835"/>
<dbReference type="Pfam" id="PF13419">
    <property type="entry name" value="HAD_2"/>
    <property type="match status" value="1"/>
</dbReference>
<dbReference type="SFLD" id="SFLDG01135">
    <property type="entry name" value="C1.5.6:_HAD__Beta-PGM__Phospha"/>
    <property type="match status" value="1"/>
</dbReference>
<dbReference type="SFLD" id="SFLDS00003">
    <property type="entry name" value="Haloacid_Dehalogenase"/>
    <property type="match status" value="1"/>
</dbReference>
<organism evidence="1 3">
    <name type="scientific">Caproicibacter fermentans</name>
    <dbReference type="NCBI Taxonomy" id="2576756"/>
    <lineage>
        <taxon>Bacteria</taxon>
        <taxon>Bacillati</taxon>
        <taxon>Bacillota</taxon>
        <taxon>Clostridia</taxon>
        <taxon>Eubacteriales</taxon>
        <taxon>Acutalibacteraceae</taxon>
        <taxon>Caproicibacter</taxon>
    </lineage>
</organism>
<accession>A0A7G8T9M3</accession>
<dbReference type="Gene3D" id="1.10.150.240">
    <property type="entry name" value="Putative phosphatase, domain 2"/>
    <property type="match status" value="1"/>
</dbReference>
<protein>
    <submittedName>
        <fullName evidence="2">HAD family phosphatase</fullName>
    </submittedName>
    <submittedName>
        <fullName evidence="1">Phosphorylated carbohydrates phosphatase</fullName>
        <ecNumber evidence="1">3.1.3.-</ecNumber>
    </submittedName>
</protein>